<sequence>MMTAQTFDPRARVTFYACLTTAVLVANDWRALAGLAVLALAVLGVARLPWARIRPIWIGALLFIAFITALNLLFRTPLEAAQQALRALAMAAASLAVMLTFDPAQLGVTFRRMGLPDTFAFALDLTLRFVPTLIRDFRITIDAQRARGYELESRDRSLKAMLTVGRRFAPLIVPVVVRAVLDAEERANAMDLRAFGTGPRTWAQTLRLRWRDGALIVASFALLAGGVASRLLLG</sequence>
<evidence type="ECO:0000256" key="4">
    <source>
        <dbReference type="ARBA" id="ARBA00023136"/>
    </source>
</evidence>
<evidence type="ECO:0000313" key="7">
    <source>
        <dbReference type="Proteomes" id="UP000230790"/>
    </source>
</evidence>
<organism evidence="6 7">
    <name type="scientific">Candidatus Thermofonsia Clade 3 bacterium</name>
    <dbReference type="NCBI Taxonomy" id="2364212"/>
    <lineage>
        <taxon>Bacteria</taxon>
        <taxon>Bacillati</taxon>
        <taxon>Chloroflexota</taxon>
        <taxon>Candidatus Thermofontia</taxon>
        <taxon>Candidatus Thermofonsia Clade 3</taxon>
    </lineage>
</organism>
<dbReference type="GO" id="GO:0005886">
    <property type="term" value="C:plasma membrane"/>
    <property type="evidence" value="ECO:0007669"/>
    <property type="project" value="TreeGrafter"/>
</dbReference>
<feature type="transmembrane region" description="Helical" evidence="5">
    <location>
        <begin position="214"/>
        <end position="233"/>
    </location>
</feature>
<evidence type="ECO:0000256" key="3">
    <source>
        <dbReference type="ARBA" id="ARBA00022989"/>
    </source>
</evidence>
<keyword evidence="4 5" id="KW-0472">Membrane</keyword>
<dbReference type="AlphaFoldDB" id="A0A2M8QFW4"/>
<comment type="caution">
    <text evidence="6">The sequence shown here is derived from an EMBL/GenBank/DDBJ whole genome shotgun (WGS) entry which is preliminary data.</text>
</comment>
<keyword evidence="2 5" id="KW-0812">Transmembrane</keyword>
<feature type="transmembrane region" description="Helical" evidence="5">
    <location>
        <begin position="80"/>
        <end position="101"/>
    </location>
</feature>
<protein>
    <recommendedName>
        <fullName evidence="8">Energy-coupling factor transporter transmembrane protein EcfT</fullName>
    </recommendedName>
</protein>
<name>A0A2M8QFW4_9CHLR</name>
<keyword evidence="3 5" id="KW-1133">Transmembrane helix</keyword>
<gene>
    <name evidence="6" type="ORF">CUN48_02280</name>
</gene>
<comment type="subcellular location">
    <subcellularLocation>
        <location evidence="1">Membrane</location>
        <topology evidence="1">Multi-pass membrane protein</topology>
    </subcellularLocation>
</comment>
<dbReference type="PANTHER" id="PTHR33514">
    <property type="entry name" value="PROTEIN ABCI12, CHLOROPLASTIC"/>
    <property type="match status" value="1"/>
</dbReference>
<evidence type="ECO:0000256" key="2">
    <source>
        <dbReference type="ARBA" id="ARBA00022692"/>
    </source>
</evidence>
<dbReference type="Pfam" id="PF02361">
    <property type="entry name" value="CbiQ"/>
    <property type="match status" value="1"/>
</dbReference>
<evidence type="ECO:0000256" key="5">
    <source>
        <dbReference type="SAM" id="Phobius"/>
    </source>
</evidence>
<dbReference type="EMBL" id="PGTN01000008">
    <property type="protein sequence ID" value="PJF48701.1"/>
    <property type="molecule type" value="Genomic_DNA"/>
</dbReference>
<feature type="transmembrane region" description="Helical" evidence="5">
    <location>
        <begin position="55"/>
        <end position="74"/>
    </location>
</feature>
<dbReference type="CDD" id="cd16914">
    <property type="entry name" value="EcfT"/>
    <property type="match status" value="1"/>
</dbReference>
<dbReference type="Proteomes" id="UP000230790">
    <property type="component" value="Unassembled WGS sequence"/>
</dbReference>
<reference evidence="6 7" key="1">
    <citation type="submission" date="2017-11" db="EMBL/GenBank/DDBJ databases">
        <title>Evolution of Phototrophy in the Chloroflexi Phylum Driven by Horizontal Gene Transfer.</title>
        <authorList>
            <person name="Ward L.M."/>
            <person name="Hemp J."/>
            <person name="Shih P.M."/>
            <person name="Mcglynn S.E."/>
            <person name="Fischer W."/>
        </authorList>
    </citation>
    <scope>NUCLEOTIDE SEQUENCE [LARGE SCALE GENOMIC DNA]</scope>
    <source>
        <strain evidence="6">JP3_7</strain>
    </source>
</reference>
<evidence type="ECO:0000256" key="1">
    <source>
        <dbReference type="ARBA" id="ARBA00004141"/>
    </source>
</evidence>
<dbReference type="PANTHER" id="PTHR33514:SF13">
    <property type="entry name" value="PROTEIN ABCI12, CHLOROPLASTIC"/>
    <property type="match status" value="1"/>
</dbReference>
<evidence type="ECO:0000313" key="6">
    <source>
        <dbReference type="EMBL" id="PJF48701.1"/>
    </source>
</evidence>
<evidence type="ECO:0008006" key="8">
    <source>
        <dbReference type="Google" id="ProtNLM"/>
    </source>
</evidence>
<accession>A0A2M8QFW4</accession>
<dbReference type="InterPro" id="IPR003339">
    <property type="entry name" value="ABC/ECF_trnsptr_transmembrane"/>
</dbReference>
<feature type="transmembrane region" description="Helical" evidence="5">
    <location>
        <begin position="29"/>
        <end position="48"/>
    </location>
</feature>
<proteinExistence type="predicted"/>